<dbReference type="RefSeq" id="WP_062252650.1">
    <property type="nucleotide sequence ID" value="NZ_CP014229.1"/>
</dbReference>
<dbReference type="PANTHER" id="PTHR48111:SF40">
    <property type="entry name" value="PHOSPHATE REGULON TRANSCRIPTIONAL REGULATORY PROTEIN PHOB"/>
    <property type="match status" value="1"/>
</dbReference>
<evidence type="ECO:0000256" key="1">
    <source>
        <dbReference type="ARBA" id="ARBA00022553"/>
    </source>
</evidence>
<dbReference type="Proteomes" id="UP000069241">
    <property type="component" value="Chromosome"/>
</dbReference>
<feature type="modified residue" description="4-aspartylphosphate" evidence="4">
    <location>
        <position position="53"/>
    </location>
</feature>
<proteinExistence type="predicted"/>
<reference evidence="7" key="1">
    <citation type="submission" date="2016-02" db="EMBL/GenBank/DDBJ databases">
        <authorList>
            <person name="Holder M.E."/>
            <person name="Ajami N.J."/>
            <person name="Petrosino J.F."/>
        </authorList>
    </citation>
    <scope>NUCLEOTIDE SEQUENCE [LARGE SCALE GENOMIC DNA]</scope>
    <source>
        <strain evidence="7">CCUG 45958</strain>
    </source>
</reference>
<keyword evidence="3" id="KW-0238">DNA-binding</keyword>
<dbReference type="GO" id="GO:0006355">
    <property type="term" value="P:regulation of DNA-templated transcription"/>
    <property type="evidence" value="ECO:0007669"/>
    <property type="project" value="TreeGrafter"/>
</dbReference>
<dbReference type="SUPFAM" id="SSF52172">
    <property type="entry name" value="CheY-like"/>
    <property type="match status" value="1"/>
</dbReference>
<feature type="domain" description="Response regulatory" evidence="5">
    <location>
        <begin position="4"/>
        <end position="118"/>
    </location>
</feature>
<dbReference type="PROSITE" id="PS50110">
    <property type="entry name" value="RESPONSE_REGULATORY"/>
    <property type="match status" value="1"/>
</dbReference>
<evidence type="ECO:0000256" key="3">
    <source>
        <dbReference type="ARBA" id="ARBA00023125"/>
    </source>
</evidence>
<keyword evidence="1 4" id="KW-0597">Phosphoprotein</keyword>
<evidence type="ECO:0000313" key="6">
    <source>
        <dbReference type="EMBL" id="AMD90202.1"/>
    </source>
</evidence>
<evidence type="ECO:0000256" key="2">
    <source>
        <dbReference type="ARBA" id="ARBA00023012"/>
    </source>
</evidence>
<dbReference type="Gene3D" id="3.40.50.2300">
    <property type="match status" value="1"/>
</dbReference>
<dbReference type="STRING" id="44742.AXF13_08735"/>
<evidence type="ECO:0000259" key="5">
    <source>
        <dbReference type="PROSITE" id="PS50110"/>
    </source>
</evidence>
<dbReference type="SMART" id="SM00448">
    <property type="entry name" value="REC"/>
    <property type="match status" value="1"/>
</dbReference>
<dbReference type="GO" id="GO:0005829">
    <property type="term" value="C:cytosol"/>
    <property type="evidence" value="ECO:0007669"/>
    <property type="project" value="TreeGrafter"/>
</dbReference>
<dbReference type="PANTHER" id="PTHR48111">
    <property type="entry name" value="REGULATOR OF RPOS"/>
    <property type="match status" value="1"/>
</dbReference>
<dbReference type="KEGG" id="dfi:AXF13_08735"/>
<dbReference type="Pfam" id="PF00072">
    <property type="entry name" value="Response_reg"/>
    <property type="match status" value="1"/>
</dbReference>
<name>A0A0X8JK25_9BACT</name>
<accession>A0A0X8JK25</accession>
<keyword evidence="2" id="KW-0902">Two-component regulatory system</keyword>
<dbReference type="InterPro" id="IPR039420">
    <property type="entry name" value="WalR-like"/>
</dbReference>
<dbReference type="InterPro" id="IPR001789">
    <property type="entry name" value="Sig_transdc_resp-reg_receiver"/>
</dbReference>
<dbReference type="GO" id="GO:0016301">
    <property type="term" value="F:kinase activity"/>
    <property type="evidence" value="ECO:0007669"/>
    <property type="project" value="UniProtKB-KW"/>
</dbReference>
<keyword evidence="6" id="KW-0418">Kinase</keyword>
<keyword evidence="6" id="KW-0808">Transferase</keyword>
<dbReference type="GO" id="GO:0032993">
    <property type="term" value="C:protein-DNA complex"/>
    <property type="evidence" value="ECO:0007669"/>
    <property type="project" value="TreeGrafter"/>
</dbReference>
<gene>
    <name evidence="6" type="ORF">AXF13_08735</name>
</gene>
<protein>
    <submittedName>
        <fullName evidence="6">Histidine kinase</fullName>
    </submittedName>
</protein>
<keyword evidence="7" id="KW-1185">Reference proteome</keyword>
<dbReference type="InterPro" id="IPR011006">
    <property type="entry name" value="CheY-like_superfamily"/>
</dbReference>
<dbReference type="GO" id="GO:0000976">
    <property type="term" value="F:transcription cis-regulatory region binding"/>
    <property type="evidence" value="ECO:0007669"/>
    <property type="project" value="TreeGrafter"/>
</dbReference>
<dbReference type="EMBL" id="CP014229">
    <property type="protein sequence ID" value="AMD90202.1"/>
    <property type="molecule type" value="Genomic_DNA"/>
</dbReference>
<sequence length="134" mass="14071">MALRILLADDEKEFVETLAERLTLRGHATRVVYDGPSALAAVEDEVPDVAVLDLLMPGLPGDETLRRIKAAHPELPVILLTGHDAVDDTGVAPAAQAFACLTKPLSFAVFQETLEAAAQSARSGGIPSSQGGRS</sequence>
<evidence type="ECO:0000256" key="4">
    <source>
        <dbReference type="PROSITE-ProRule" id="PRU00169"/>
    </source>
</evidence>
<dbReference type="GO" id="GO:0000156">
    <property type="term" value="F:phosphorelay response regulator activity"/>
    <property type="evidence" value="ECO:0007669"/>
    <property type="project" value="TreeGrafter"/>
</dbReference>
<evidence type="ECO:0000313" key="7">
    <source>
        <dbReference type="Proteomes" id="UP000069241"/>
    </source>
</evidence>
<organism evidence="6 7">
    <name type="scientific">Desulfovibrio fairfieldensis</name>
    <dbReference type="NCBI Taxonomy" id="44742"/>
    <lineage>
        <taxon>Bacteria</taxon>
        <taxon>Pseudomonadati</taxon>
        <taxon>Thermodesulfobacteriota</taxon>
        <taxon>Desulfovibrionia</taxon>
        <taxon>Desulfovibrionales</taxon>
        <taxon>Desulfovibrionaceae</taxon>
        <taxon>Desulfovibrio</taxon>
    </lineage>
</organism>
<dbReference type="AlphaFoldDB" id="A0A0X8JK25"/>